<feature type="domain" description="Protein kinase" evidence="15">
    <location>
        <begin position="530"/>
        <end position="733"/>
    </location>
</feature>
<dbReference type="PANTHER" id="PTHR45631">
    <property type="entry name" value="OS07G0107800 PROTEIN-RELATED"/>
    <property type="match status" value="1"/>
</dbReference>
<accession>A0ABQ7X4J7</accession>
<dbReference type="Pfam" id="PF12819">
    <property type="entry name" value="Malectin_like"/>
    <property type="match status" value="1"/>
</dbReference>
<dbReference type="InterPro" id="IPR017441">
    <property type="entry name" value="Protein_kinase_ATP_BS"/>
</dbReference>
<dbReference type="SMART" id="SM00220">
    <property type="entry name" value="S_TKc"/>
    <property type="match status" value="1"/>
</dbReference>
<evidence type="ECO:0000313" key="16">
    <source>
        <dbReference type="EMBL" id="KAH0850020.1"/>
    </source>
</evidence>
<dbReference type="PROSITE" id="PS00108">
    <property type="entry name" value="PROTEIN_KINASE_ST"/>
    <property type="match status" value="1"/>
</dbReference>
<dbReference type="Pfam" id="PF00069">
    <property type="entry name" value="Pkinase"/>
    <property type="match status" value="1"/>
</dbReference>
<keyword evidence="17" id="KW-1185">Reference proteome</keyword>
<feature type="chain" id="PRO_5046692729" description="Protein kinase domain-containing protein" evidence="14">
    <location>
        <begin position="32"/>
        <end position="733"/>
    </location>
</feature>
<dbReference type="InterPro" id="IPR008271">
    <property type="entry name" value="Ser/Thr_kinase_AS"/>
</dbReference>
<gene>
    <name evidence="16" type="ORF">HID58_095857</name>
</gene>
<keyword evidence="9 12" id="KW-0067">ATP-binding</keyword>
<keyword evidence="6" id="KW-0677">Repeat</keyword>
<dbReference type="InterPro" id="IPR001611">
    <property type="entry name" value="Leu-rich_rpt"/>
</dbReference>
<dbReference type="Gene3D" id="3.80.10.10">
    <property type="entry name" value="Ribonuclease Inhibitor"/>
    <property type="match status" value="1"/>
</dbReference>
<keyword evidence="7 12" id="KW-0547">Nucleotide-binding</keyword>
<dbReference type="PANTHER" id="PTHR45631:SF86">
    <property type="entry name" value="LEUCINE-RICH REPEAT PROTEIN KINASE FAMILY PROTEIN"/>
    <property type="match status" value="1"/>
</dbReference>
<evidence type="ECO:0000256" key="1">
    <source>
        <dbReference type="ARBA" id="ARBA00004167"/>
    </source>
</evidence>
<evidence type="ECO:0000256" key="6">
    <source>
        <dbReference type="ARBA" id="ARBA00022737"/>
    </source>
</evidence>
<dbReference type="PROSITE" id="PS50011">
    <property type="entry name" value="PROTEIN_KINASE_DOM"/>
    <property type="match status" value="1"/>
</dbReference>
<dbReference type="PROSITE" id="PS00107">
    <property type="entry name" value="PROTEIN_KINASE_ATP"/>
    <property type="match status" value="1"/>
</dbReference>
<dbReference type="InterPro" id="IPR024788">
    <property type="entry name" value="Malectin-like_Carb-bd_dom"/>
</dbReference>
<dbReference type="InterPro" id="IPR032675">
    <property type="entry name" value="LRR_dom_sf"/>
</dbReference>
<sequence>MVIFPLDIKEKMERRCMFISSFVLILHLVQAQDPTGFINVDCGLPLRESPYNSLPTGLAYISDADLVKSGKTSRIAKEFEPDYTKPILKLRYFPDGVRNCYHLNVTRDTKYLIKATFVYGNYDGLNVDPNFDLYLGPNIWTTVSSNDTIEEIIHVTQTDSLQLRPLKKDMYVTQSGSLKYEFRRYLSNSDRNIRYPDDVYDRKWYPMFVANSWTQYLYELPKGVMSTGVTPLNPNATLNITWTIEPSTTKFYSYMHFAELQTLRANDTREFNITMNGKISYGPYSPKPLKTQTIFDITPEQCDGGACLLQLLKTSKSTLPPLLNEAAHQAFTVIDFPQMETNEDEVAGIKNVQDIYGLNRISWQGDPCVPKQFLWDGLNCNNSDISTPPIITSLDLSTSGLTGIITQAIQNLTHLEKLDLSNNNLTGEIPKFLADIKSLLVMKPSSSLHSWFMCEQKNDGHKKKSIIVPVVASIASVAVIIGAFVMFLVLRKKKASKFEGPEPSYIQASDGRSSEPAIMTENKEVIAMTNNFQRILGKGGFGIVYYGFVNGTKQVAVKILSHSSSQGYKKFKAEVELLLRVHHKNLVNLVGYCDEGENMALIYVHVQWRFKGTYVSLIKNDCCGLGLEYLHNGCKPPMVHRDVKTTNILLNEHFEAKLADFGLSRSFPIEGETHVSTVVAGTPGYLDPEYYRTNWLTEKSDVYSFGIVLLEIITNQPVIDQSREKPHIAEWVG</sequence>
<dbReference type="SUPFAM" id="SSF52058">
    <property type="entry name" value="L domain-like"/>
    <property type="match status" value="1"/>
</dbReference>
<evidence type="ECO:0000256" key="7">
    <source>
        <dbReference type="ARBA" id="ARBA00022741"/>
    </source>
</evidence>
<organism evidence="16 17">
    <name type="scientific">Brassica napus</name>
    <name type="common">Rape</name>
    <dbReference type="NCBI Taxonomy" id="3708"/>
    <lineage>
        <taxon>Eukaryota</taxon>
        <taxon>Viridiplantae</taxon>
        <taxon>Streptophyta</taxon>
        <taxon>Embryophyta</taxon>
        <taxon>Tracheophyta</taxon>
        <taxon>Spermatophyta</taxon>
        <taxon>Magnoliopsida</taxon>
        <taxon>eudicotyledons</taxon>
        <taxon>Gunneridae</taxon>
        <taxon>Pentapetalae</taxon>
        <taxon>rosids</taxon>
        <taxon>malvids</taxon>
        <taxon>Brassicales</taxon>
        <taxon>Brassicaceae</taxon>
        <taxon>Brassiceae</taxon>
        <taxon>Brassica</taxon>
    </lineage>
</organism>
<keyword evidence="4 13" id="KW-0812">Transmembrane</keyword>
<proteinExistence type="predicted"/>
<feature type="transmembrane region" description="Helical" evidence="13">
    <location>
        <begin position="466"/>
        <end position="490"/>
    </location>
</feature>
<dbReference type="InterPro" id="IPR000719">
    <property type="entry name" value="Prot_kinase_dom"/>
</dbReference>
<evidence type="ECO:0000256" key="3">
    <source>
        <dbReference type="ARBA" id="ARBA00022679"/>
    </source>
</evidence>
<evidence type="ECO:0000313" key="17">
    <source>
        <dbReference type="Proteomes" id="UP000824890"/>
    </source>
</evidence>
<evidence type="ECO:0000256" key="13">
    <source>
        <dbReference type="SAM" id="Phobius"/>
    </source>
</evidence>
<evidence type="ECO:0000256" key="2">
    <source>
        <dbReference type="ARBA" id="ARBA00022614"/>
    </source>
</evidence>
<evidence type="ECO:0000256" key="14">
    <source>
        <dbReference type="SAM" id="SignalP"/>
    </source>
</evidence>
<keyword evidence="11 13" id="KW-0472">Membrane</keyword>
<dbReference type="Gene3D" id="1.10.510.10">
    <property type="entry name" value="Transferase(Phosphotransferase) domain 1"/>
    <property type="match status" value="1"/>
</dbReference>
<dbReference type="InterPro" id="IPR011009">
    <property type="entry name" value="Kinase-like_dom_sf"/>
</dbReference>
<evidence type="ECO:0000259" key="15">
    <source>
        <dbReference type="PROSITE" id="PS50011"/>
    </source>
</evidence>
<keyword evidence="2" id="KW-0433">Leucine-rich repeat</keyword>
<evidence type="ECO:0000256" key="12">
    <source>
        <dbReference type="PROSITE-ProRule" id="PRU10141"/>
    </source>
</evidence>
<evidence type="ECO:0000256" key="10">
    <source>
        <dbReference type="ARBA" id="ARBA00022989"/>
    </source>
</evidence>
<dbReference type="Gene3D" id="3.30.200.20">
    <property type="entry name" value="Phosphorylase Kinase, domain 1"/>
    <property type="match status" value="1"/>
</dbReference>
<evidence type="ECO:0000256" key="8">
    <source>
        <dbReference type="ARBA" id="ARBA00022777"/>
    </source>
</evidence>
<keyword evidence="10 13" id="KW-1133">Transmembrane helix</keyword>
<name>A0ABQ7X4J7_BRANA</name>
<protein>
    <recommendedName>
        <fullName evidence="15">Protein kinase domain-containing protein</fullName>
    </recommendedName>
</protein>
<keyword evidence="3" id="KW-0808">Transferase</keyword>
<dbReference type="Proteomes" id="UP000824890">
    <property type="component" value="Unassembled WGS sequence"/>
</dbReference>
<feature type="signal peptide" evidence="14">
    <location>
        <begin position="1"/>
        <end position="31"/>
    </location>
</feature>
<comment type="subcellular location">
    <subcellularLocation>
        <location evidence="1">Membrane</location>
        <topology evidence="1">Single-pass membrane protein</topology>
    </subcellularLocation>
</comment>
<evidence type="ECO:0000256" key="11">
    <source>
        <dbReference type="ARBA" id="ARBA00023136"/>
    </source>
</evidence>
<feature type="binding site" evidence="12">
    <location>
        <position position="558"/>
    </location>
    <ligand>
        <name>ATP</name>
        <dbReference type="ChEBI" id="CHEBI:30616"/>
    </ligand>
</feature>
<comment type="caution">
    <text evidence="16">The sequence shown here is derived from an EMBL/GenBank/DDBJ whole genome shotgun (WGS) entry which is preliminary data.</text>
</comment>
<keyword evidence="5 14" id="KW-0732">Signal</keyword>
<reference evidence="16 17" key="1">
    <citation type="submission" date="2021-05" db="EMBL/GenBank/DDBJ databases">
        <title>Genome Assembly of Synthetic Allotetraploid Brassica napus Reveals Homoeologous Exchanges between Subgenomes.</title>
        <authorList>
            <person name="Davis J.T."/>
        </authorList>
    </citation>
    <scope>NUCLEOTIDE SEQUENCE [LARGE SCALE GENOMIC DNA]</scope>
    <source>
        <strain evidence="17">cv. Da-Ae</strain>
        <tissue evidence="16">Seedling</tissue>
    </source>
</reference>
<evidence type="ECO:0000256" key="9">
    <source>
        <dbReference type="ARBA" id="ARBA00022840"/>
    </source>
</evidence>
<dbReference type="SUPFAM" id="SSF56112">
    <property type="entry name" value="Protein kinase-like (PK-like)"/>
    <property type="match status" value="1"/>
</dbReference>
<dbReference type="Pfam" id="PF00560">
    <property type="entry name" value="LRR_1"/>
    <property type="match status" value="1"/>
</dbReference>
<keyword evidence="8" id="KW-0418">Kinase</keyword>
<evidence type="ECO:0000256" key="5">
    <source>
        <dbReference type="ARBA" id="ARBA00022729"/>
    </source>
</evidence>
<dbReference type="EMBL" id="JAGKQM010002207">
    <property type="protein sequence ID" value="KAH0850020.1"/>
    <property type="molecule type" value="Genomic_DNA"/>
</dbReference>
<evidence type="ECO:0000256" key="4">
    <source>
        <dbReference type="ARBA" id="ARBA00022692"/>
    </source>
</evidence>